<proteinExistence type="evidence at transcript level"/>
<evidence type="ECO:0000256" key="1">
    <source>
        <dbReference type="SAM" id="MobiDB-lite"/>
    </source>
</evidence>
<feature type="non-terminal residue" evidence="2">
    <location>
        <position position="260"/>
    </location>
</feature>
<name>A0A1E1XIQ8_AMBSC</name>
<sequence>MRLSTRSKRACLTSAASDACSASNSSQTRRIRPNCRLYRSYSPSANEDRLSASQSGYLSTMSLSAGYSRSFESRFCIIPCIMVTRPGTSPPLRAPPAFPSKPMEPTSRDSSSSVGGSPKAMAVSEMLRRVSFNVAANSSSDAADAALLALWAMRVNCSCSWGSSRSKPCITSANWPNSAVHGCGWSPLPPSAAAGAVDPSSLLLLASPSAFFAAGFSKSCNALSSRSSSSSSTSSAFCAAGGHSLGPSLSFPGHFCCSAI</sequence>
<feature type="compositionally biased region" description="Low complexity" evidence="1">
    <location>
        <begin position="108"/>
        <end position="117"/>
    </location>
</feature>
<organism evidence="2">
    <name type="scientific">Amblyomma sculptum</name>
    <name type="common">Tick</name>
    <dbReference type="NCBI Taxonomy" id="1581419"/>
    <lineage>
        <taxon>Eukaryota</taxon>
        <taxon>Metazoa</taxon>
        <taxon>Ecdysozoa</taxon>
        <taxon>Arthropoda</taxon>
        <taxon>Chelicerata</taxon>
        <taxon>Arachnida</taxon>
        <taxon>Acari</taxon>
        <taxon>Parasitiformes</taxon>
        <taxon>Ixodida</taxon>
        <taxon>Ixodoidea</taxon>
        <taxon>Ixodidae</taxon>
        <taxon>Amblyomminae</taxon>
        <taxon>Amblyomma</taxon>
    </lineage>
</organism>
<protein>
    <submittedName>
        <fullName evidence="2">Uncharacterized protein</fullName>
    </submittedName>
</protein>
<dbReference type="AlphaFoldDB" id="A0A1E1XIQ8"/>
<dbReference type="EMBL" id="GFAA01004244">
    <property type="protein sequence ID" value="JAT99190.1"/>
    <property type="molecule type" value="mRNA"/>
</dbReference>
<evidence type="ECO:0000313" key="2">
    <source>
        <dbReference type="EMBL" id="JAT99190.1"/>
    </source>
</evidence>
<feature type="region of interest" description="Disordered" evidence="1">
    <location>
        <begin position="91"/>
        <end position="118"/>
    </location>
</feature>
<reference evidence="2" key="2">
    <citation type="journal article" date="2017" name="Front. Cell. Infect. Microbiol.">
        <title>Analysis of the Salivary Gland Transcriptome of Unfed and Partially Fed Amblyomma sculptum Ticks and Descriptive Proteome of the Saliva.</title>
        <authorList>
            <person name="Esteves E."/>
            <person name="Maruyama S.R."/>
            <person name="Kawahara R."/>
            <person name="Fujita A."/>
            <person name="Martins L.A."/>
            <person name="Righi A.A."/>
            <person name="Costa F.B."/>
            <person name="Palmisano G."/>
            <person name="Labruna M.B."/>
            <person name="Sa-Nunes A."/>
            <person name="Ribeiro J.M.C."/>
            <person name="Fogaca A.C."/>
        </authorList>
    </citation>
    <scope>NUCLEOTIDE SEQUENCE</scope>
</reference>
<accession>A0A1E1XIQ8</accession>
<reference evidence="2" key="1">
    <citation type="submission" date="2016-09" db="EMBL/GenBank/DDBJ databases">
        <authorList>
            <person name="Capua I."/>
            <person name="De Benedictis P."/>
            <person name="Joannis T."/>
            <person name="Lombin L.H."/>
            <person name="Cattoli G."/>
        </authorList>
    </citation>
    <scope>NUCLEOTIDE SEQUENCE</scope>
</reference>